<evidence type="ECO:0000256" key="1">
    <source>
        <dbReference type="SAM" id="Phobius"/>
    </source>
</evidence>
<name>A0A2U1CNY3_9BURK</name>
<proteinExistence type="predicted"/>
<evidence type="ECO:0000313" key="2">
    <source>
        <dbReference type="EMBL" id="PVY62725.1"/>
    </source>
</evidence>
<protein>
    <submittedName>
        <fullName evidence="2">Uncharacterized protein</fullName>
    </submittedName>
</protein>
<keyword evidence="1" id="KW-0472">Membrane</keyword>
<keyword evidence="3" id="KW-1185">Reference proteome</keyword>
<feature type="transmembrane region" description="Helical" evidence="1">
    <location>
        <begin position="179"/>
        <end position="197"/>
    </location>
</feature>
<comment type="caution">
    <text evidence="2">The sequence shown here is derived from an EMBL/GenBank/DDBJ whole genome shotgun (WGS) entry which is preliminary data.</text>
</comment>
<feature type="transmembrane region" description="Helical" evidence="1">
    <location>
        <begin position="82"/>
        <end position="101"/>
    </location>
</feature>
<sequence length="206" mass="22791">MSRRQEDAMTRRRPPVFAALALLCLGVALGAYRPLTSLMSLHMLVQIPLLALAGVFTELAARRHPVRSVASDTKRGPWSCNEYGVPGLLLASLVGTAWMIPKALDDALTDWRVATFKYVGLPAAGWVLSASLRLAPAVIKLFFLGNFCWMAAIVGMLYLDQPVRLCNAYLLDDQDWAGRGLIALAIILPFGWLLAEIRPIWRFISR</sequence>
<dbReference type="Proteomes" id="UP000246145">
    <property type="component" value="Unassembled WGS sequence"/>
</dbReference>
<dbReference type="AlphaFoldDB" id="A0A2U1CNY3"/>
<keyword evidence="1" id="KW-1133">Transmembrane helix</keyword>
<accession>A0A2U1CNY3</accession>
<dbReference type="STRING" id="1231391.GCA_000308195_00716"/>
<dbReference type="RefSeq" id="WP_116518556.1">
    <property type="nucleotide sequence ID" value="NZ_JACCEX010000002.1"/>
</dbReference>
<feature type="transmembrane region" description="Helical" evidence="1">
    <location>
        <begin position="113"/>
        <end position="134"/>
    </location>
</feature>
<feature type="transmembrane region" description="Helical" evidence="1">
    <location>
        <begin position="40"/>
        <end position="61"/>
    </location>
</feature>
<keyword evidence="1" id="KW-0812">Transmembrane</keyword>
<dbReference type="EMBL" id="QEKO01000002">
    <property type="protein sequence ID" value="PVY62725.1"/>
    <property type="molecule type" value="Genomic_DNA"/>
</dbReference>
<dbReference type="OrthoDB" id="2388670at2"/>
<reference evidence="2 3" key="1">
    <citation type="submission" date="2018-04" db="EMBL/GenBank/DDBJ databases">
        <title>Genomic Encyclopedia of Type Strains, Phase IV (KMG-IV): sequencing the most valuable type-strain genomes for metagenomic binning, comparative biology and taxonomic classification.</title>
        <authorList>
            <person name="Goeker M."/>
        </authorList>
    </citation>
    <scope>NUCLEOTIDE SEQUENCE [LARGE SCALE GENOMIC DNA]</scope>
    <source>
        <strain evidence="2 3">DSM 10065</strain>
    </source>
</reference>
<gene>
    <name evidence="2" type="ORF">C7440_2222</name>
</gene>
<evidence type="ECO:0000313" key="3">
    <source>
        <dbReference type="Proteomes" id="UP000246145"/>
    </source>
</evidence>
<feature type="transmembrane region" description="Helical" evidence="1">
    <location>
        <begin position="141"/>
        <end position="159"/>
    </location>
</feature>
<organism evidence="2 3">
    <name type="scientific">Pusillimonas noertemannii</name>
    <dbReference type="NCBI Taxonomy" id="305977"/>
    <lineage>
        <taxon>Bacteria</taxon>
        <taxon>Pseudomonadati</taxon>
        <taxon>Pseudomonadota</taxon>
        <taxon>Betaproteobacteria</taxon>
        <taxon>Burkholderiales</taxon>
        <taxon>Alcaligenaceae</taxon>
        <taxon>Pusillimonas</taxon>
    </lineage>
</organism>